<comment type="caution">
    <text evidence="8">The sequence shown here is derived from an EMBL/GenBank/DDBJ whole genome shotgun (WGS) entry which is preliminary data.</text>
</comment>
<dbReference type="Proteomes" id="UP000192611">
    <property type="component" value="Unassembled WGS sequence"/>
</dbReference>
<evidence type="ECO:0000259" key="7">
    <source>
        <dbReference type="Pfam" id="PF02687"/>
    </source>
</evidence>
<keyword evidence="2" id="KW-1003">Cell membrane</keyword>
<feature type="transmembrane region" description="Helical" evidence="6">
    <location>
        <begin position="61"/>
        <end position="82"/>
    </location>
</feature>
<dbReference type="PANTHER" id="PTHR47755">
    <property type="entry name" value="CELL DIVISION PROTEIN FTSX"/>
    <property type="match status" value="1"/>
</dbReference>
<dbReference type="InterPro" id="IPR004513">
    <property type="entry name" value="FtsX"/>
</dbReference>
<dbReference type="Pfam" id="PF02687">
    <property type="entry name" value="FtsX"/>
    <property type="match status" value="1"/>
</dbReference>
<accession>A0A1W9S0T5</accession>
<evidence type="ECO:0000313" key="9">
    <source>
        <dbReference type="Proteomes" id="UP000192611"/>
    </source>
</evidence>
<evidence type="ECO:0000256" key="2">
    <source>
        <dbReference type="ARBA" id="ARBA00022475"/>
    </source>
</evidence>
<protein>
    <recommendedName>
        <fullName evidence="7">ABC3 transporter permease C-terminal domain-containing protein</fullName>
    </recommendedName>
</protein>
<gene>
    <name evidence="8" type="ORF">B6D57_03370</name>
</gene>
<evidence type="ECO:0000256" key="5">
    <source>
        <dbReference type="ARBA" id="ARBA00023136"/>
    </source>
</evidence>
<dbReference type="EMBL" id="NATQ01000058">
    <property type="protein sequence ID" value="OQX90403.1"/>
    <property type="molecule type" value="Genomic_DNA"/>
</dbReference>
<dbReference type="InterPro" id="IPR003838">
    <property type="entry name" value="ABC3_permease_C"/>
</dbReference>
<feature type="domain" description="ABC3 transporter permease C-terminal" evidence="7">
    <location>
        <begin position="10"/>
        <end position="121"/>
    </location>
</feature>
<feature type="transmembrane region" description="Helical" evidence="6">
    <location>
        <begin position="94"/>
        <end position="116"/>
    </location>
</feature>
<keyword evidence="4 6" id="KW-1133">Transmembrane helix</keyword>
<dbReference type="AlphaFoldDB" id="A0A1W9S0T5"/>
<proteinExistence type="predicted"/>
<keyword evidence="5 6" id="KW-0472">Membrane</keyword>
<keyword evidence="3 6" id="KW-0812">Transmembrane</keyword>
<sequence>AKILRTTGIITGVVFSIVAMVIIAGAIKLSIYARKKKIAIMMLVGASNSFIRSPFLIEGALIGIVGGLFACGAIYAIIFLVNKYTIIHPTSPPLEYMLALIGFSFLIGVISAQISVSSFLREDG</sequence>
<evidence type="ECO:0000256" key="6">
    <source>
        <dbReference type="SAM" id="Phobius"/>
    </source>
</evidence>
<evidence type="ECO:0000256" key="1">
    <source>
        <dbReference type="ARBA" id="ARBA00004651"/>
    </source>
</evidence>
<reference evidence="9" key="1">
    <citation type="submission" date="2017-03" db="EMBL/GenBank/DDBJ databases">
        <title>Novel pathways for hydrocarbon cycling and metabolic interdependencies in hydrothermal sediment communities.</title>
        <authorList>
            <person name="Dombrowski N."/>
            <person name="Seitz K."/>
            <person name="Teske A."/>
            <person name="Baker B."/>
        </authorList>
    </citation>
    <scope>NUCLEOTIDE SEQUENCE [LARGE SCALE GENOMIC DNA]</scope>
</reference>
<name>A0A1W9S0T5_9BACT</name>
<feature type="non-terminal residue" evidence="8">
    <location>
        <position position="1"/>
    </location>
</feature>
<comment type="subcellular location">
    <subcellularLocation>
        <location evidence="1">Cell membrane</location>
        <topology evidence="1">Multi-pass membrane protein</topology>
    </subcellularLocation>
</comment>
<evidence type="ECO:0000313" key="8">
    <source>
        <dbReference type="EMBL" id="OQX90403.1"/>
    </source>
</evidence>
<dbReference type="GO" id="GO:0005886">
    <property type="term" value="C:plasma membrane"/>
    <property type="evidence" value="ECO:0007669"/>
    <property type="project" value="UniProtKB-SubCell"/>
</dbReference>
<feature type="transmembrane region" description="Helical" evidence="6">
    <location>
        <begin position="6"/>
        <end position="26"/>
    </location>
</feature>
<organism evidence="8 9">
    <name type="scientific">Candidatus Coatesbacteria bacterium 4484_99</name>
    <dbReference type="NCBI Taxonomy" id="1970774"/>
    <lineage>
        <taxon>Bacteria</taxon>
        <taxon>Candidatus Coatesiibacteriota</taxon>
    </lineage>
</organism>
<dbReference type="PANTHER" id="PTHR47755:SF1">
    <property type="entry name" value="CELL DIVISION PROTEIN FTSX"/>
    <property type="match status" value="1"/>
</dbReference>
<dbReference type="GO" id="GO:0051301">
    <property type="term" value="P:cell division"/>
    <property type="evidence" value="ECO:0007669"/>
    <property type="project" value="InterPro"/>
</dbReference>
<evidence type="ECO:0000256" key="3">
    <source>
        <dbReference type="ARBA" id="ARBA00022692"/>
    </source>
</evidence>
<evidence type="ECO:0000256" key="4">
    <source>
        <dbReference type="ARBA" id="ARBA00022989"/>
    </source>
</evidence>